<protein>
    <recommendedName>
        <fullName evidence="2">Heterokaryon incompatibility domain-containing protein</fullName>
    </recommendedName>
</protein>
<evidence type="ECO:0000256" key="1">
    <source>
        <dbReference type="SAM" id="MobiDB-lite"/>
    </source>
</evidence>
<accession>A0AAV9GR71</accession>
<dbReference type="EMBL" id="MU865932">
    <property type="protein sequence ID" value="KAK4450432.1"/>
    <property type="molecule type" value="Genomic_DNA"/>
</dbReference>
<name>A0AAV9GR71_9PEZI</name>
<dbReference type="Proteomes" id="UP001321760">
    <property type="component" value="Unassembled WGS sequence"/>
</dbReference>
<dbReference type="AlphaFoldDB" id="A0AAV9GR71"/>
<dbReference type="Pfam" id="PF06985">
    <property type="entry name" value="HET"/>
    <property type="match status" value="1"/>
</dbReference>
<gene>
    <name evidence="3" type="ORF">QBC34DRAFT_349181</name>
</gene>
<reference evidence="3" key="1">
    <citation type="journal article" date="2023" name="Mol. Phylogenet. Evol.">
        <title>Genome-scale phylogeny and comparative genomics of the fungal order Sordariales.</title>
        <authorList>
            <person name="Hensen N."/>
            <person name="Bonometti L."/>
            <person name="Westerberg I."/>
            <person name="Brannstrom I.O."/>
            <person name="Guillou S."/>
            <person name="Cros-Aarteil S."/>
            <person name="Calhoun S."/>
            <person name="Haridas S."/>
            <person name="Kuo A."/>
            <person name="Mondo S."/>
            <person name="Pangilinan J."/>
            <person name="Riley R."/>
            <person name="LaButti K."/>
            <person name="Andreopoulos B."/>
            <person name="Lipzen A."/>
            <person name="Chen C."/>
            <person name="Yan M."/>
            <person name="Daum C."/>
            <person name="Ng V."/>
            <person name="Clum A."/>
            <person name="Steindorff A."/>
            <person name="Ohm R.A."/>
            <person name="Martin F."/>
            <person name="Silar P."/>
            <person name="Natvig D.O."/>
            <person name="Lalanne C."/>
            <person name="Gautier V."/>
            <person name="Ament-Velasquez S.L."/>
            <person name="Kruys A."/>
            <person name="Hutchinson M.I."/>
            <person name="Powell A.J."/>
            <person name="Barry K."/>
            <person name="Miller A.N."/>
            <person name="Grigoriev I.V."/>
            <person name="Debuchy R."/>
            <person name="Gladieux P."/>
            <person name="Hiltunen Thoren M."/>
            <person name="Johannesson H."/>
        </authorList>
    </citation>
    <scope>NUCLEOTIDE SEQUENCE</scope>
    <source>
        <strain evidence="3">PSN243</strain>
    </source>
</reference>
<dbReference type="PANTHER" id="PTHR39596:SF2">
    <property type="entry name" value="HET DOMAIN PROTEIN (AFU_ORTHOLOGUE AFUA_1G17550)-RELATED"/>
    <property type="match status" value="1"/>
</dbReference>
<sequence length="908" mass="101736">MDLLCSPESPSREVGRTPYFGDPIDRWDGGPFLTYPQRGGFPSMVPLSLRQYDLETPYTELLHPSELQLRQKILTKWLFFGLILEFVGANQQENPDRPPDHPAAVQLRTDIYQDCVKTNEIGEKFLSGEIIKNIVPGIVGVINASNDIQARLDYLSSCLRTASWMLASPATQGVDRSLKFAIAGVGEFMSVIIRNGVPLKYFGDVSLPQTGFDWKHDFITRDDIVRERMLSARWCPSDLARANALYQHLFTMHYVSLMDRHVPGRDHAKCTEVICCAAQINNDTYQLSHSTEGCSCEEFRVDIGKIKEVLGGTESYPILAFDPEDEMGLLVEMFKPGDEYIALSHVWADGLGNTQDNTLQRCQIGKLRQLVSAVEEAVWATDKSKPRPKYYIWIDTLCCPVFKLEPEHNKLSLLRMKTVYEKATHVLVLDLALSIHDAENLRPATLLLRIFGTSIWMRRLWTLQEGVLAKSLYFQFRDKPIHAQSLLPLLESPSDYRYWVLWADLNKELHRLTHLNPSTPSPLPPQPHPLYRQIQSALDFRSVSYPSDEPICIATLLSLPLAPILLSSSCPSTDPPETTSSARMRTLWRLLAAADGGIPARLIFSVDTPLSEPGYGWAPKTMLGNADVRGKQRYALEYTVVDAESGMGRPGHTPSGQITEFGLGVDFPGWVLRPKPIAEGVPVGVWEGVLKEWREDFVFFRDAGTGEWFRMADWHAVAGPPTAVTRGLICGEVDGRRVVGSAVEVGRMAVVRGEDVDGYNAMLWLLVEVLDEGAVPREGDGKEGYRVRWVRKVMVTRVSGLDLLVLEMCRGIAVEVAASEETREFVRIKGVVGIDGENKEFAEAKEKVRQKLKDVTADAWKNIPGFAAAVEKTVSAGMEEYIWALIPMRLSCDVEGVATPLDQRWYVD</sequence>
<comment type="caution">
    <text evidence="3">The sequence shown here is derived from an EMBL/GenBank/DDBJ whole genome shotgun (WGS) entry which is preliminary data.</text>
</comment>
<dbReference type="PANTHER" id="PTHR39596">
    <property type="match status" value="1"/>
</dbReference>
<reference evidence="3" key="2">
    <citation type="submission" date="2023-05" db="EMBL/GenBank/DDBJ databases">
        <authorList>
            <consortium name="Lawrence Berkeley National Laboratory"/>
            <person name="Steindorff A."/>
            <person name="Hensen N."/>
            <person name="Bonometti L."/>
            <person name="Westerberg I."/>
            <person name="Brannstrom I.O."/>
            <person name="Guillou S."/>
            <person name="Cros-Aarteil S."/>
            <person name="Calhoun S."/>
            <person name="Haridas S."/>
            <person name="Kuo A."/>
            <person name="Mondo S."/>
            <person name="Pangilinan J."/>
            <person name="Riley R."/>
            <person name="Labutti K."/>
            <person name="Andreopoulos B."/>
            <person name="Lipzen A."/>
            <person name="Chen C."/>
            <person name="Yanf M."/>
            <person name="Daum C."/>
            <person name="Ng V."/>
            <person name="Clum A."/>
            <person name="Ohm R."/>
            <person name="Martin F."/>
            <person name="Silar P."/>
            <person name="Natvig D."/>
            <person name="Lalanne C."/>
            <person name="Gautier V."/>
            <person name="Ament-Velasquez S.L."/>
            <person name="Kruys A."/>
            <person name="Hutchinson M.I."/>
            <person name="Powell A.J."/>
            <person name="Barry K."/>
            <person name="Miller A.N."/>
            <person name="Grigoriev I.V."/>
            <person name="Debuchy R."/>
            <person name="Gladieux P."/>
            <person name="Thoren M.H."/>
            <person name="Johannesson H."/>
        </authorList>
    </citation>
    <scope>NUCLEOTIDE SEQUENCE</scope>
    <source>
        <strain evidence="3">PSN243</strain>
    </source>
</reference>
<dbReference type="InterPro" id="IPR010730">
    <property type="entry name" value="HET"/>
</dbReference>
<evidence type="ECO:0000313" key="4">
    <source>
        <dbReference type="Proteomes" id="UP001321760"/>
    </source>
</evidence>
<feature type="domain" description="Heterokaryon incompatibility" evidence="2">
    <location>
        <begin position="340"/>
        <end position="429"/>
    </location>
</feature>
<keyword evidence="4" id="KW-1185">Reference proteome</keyword>
<evidence type="ECO:0000313" key="3">
    <source>
        <dbReference type="EMBL" id="KAK4450432.1"/>
    </source>
</evidence>
<proteinExistence type="predicted"/>
<evidence type="ECO:0000259" key="2">
    <source>
        <dbReference type="Pfam" id="PF06985"/>
    </source>
</evidence>
<feature type="region of interest" description="Disordered" evidence="1">
    <location>
        <begin position="1"/>
        <end position="20"/>
    </location>
</feature>
<organism evidence="3 4">
    <name type="scientific">Podospora aff. communis PSN243</name>
    <dbReference type="NCBI Taxonomy" id="3040156"/>
    <lineage>
        <taxon>Eukaryota</taxon>
        <taxon>Fungi</taxon>
        <taxon>Dikarya</taxon>
        <taxon>Ascomycota</taxon>
        <taxon>Pezizomycotina</taxon>
        <taxon>Sordariomycetes</taxon>
        <taxon>Sordariomycetidae</taxon>
        <taxon>Sordariales</taxon>
        <taxon>Podosporaceae</taxon>
        <taxon>Podospora</taxon>
    </lineage>
</organism>